<dbReference type="AlphaFoldDB" id="A0A239IA81"/>
<accession>A0A239IA81</accession>
<dbReference type="EMBL" id="FZOF01000010">
    <property type="protein sequence ID" value="SNS89274.1"/>
    <property type="molecule type" value="Genomic_DNA"/>
</dbReference>
<evidence type="ECO:0000313" key="1">
    <source>
        <dbReference type="EMBL" id="SNS89274.1"/>
    </source>
</evidence>
<protein>
    <recommendedName>
        <fullName evidence="3">Tetratricopeptide repeat protein</fullName>
    </recommendedName>
</protein>
<evidence type="ECO:0000313" key="2">
    <source>
        <dbReference type="Proteomes" id="UP000198280"/>
    </source>
</evidence>
<dbReference type="Gene3D" id="1.25.40.10">
    <property type="entry name" value="Tetratricopeptide repeat domain"/>
    <property type="match status" value="1"/>
</dbReference>
<dbReference type="RefSeq" id="WP_245938949.1">
    <property type="nucleotide sequence ID" value="NZ_FZOF01000010.1"/>
</dbReference>
<name>A0A239IA81_9ACTN</name>
<keyword evidence="2" id="KW-1185">Reference proteome</keyword>
<gene>
    <name evidence="1" type="ORF">SAMN05216252_11014</name>
</gene>
<dbReference type="Proteomes" id="UP000198280">
    <property type="component" value="Unassembled WGS sequence"/>
</dbReference>
<sequence length="282" mass="30853">MTTTDEYLGLCADLHAAGGYAAVRRTAREGLRQDPTSADLHCWLALGHVGEDEDDHDDEAEKAFRAGLELAPDHPGLLAGYAEFCLAADAFEYPGRAARARTLLERLERLAPGSPEAEHAQAALRWSQRSWWEDVRMQAAAAQLEQGSARAQSDDLAYALRDSTAEEARHRAEAWLRGRPEDHRAAVLAATLAELSGPARAPLRLLARHRAPAWAAAAVLAYGTNALLRSLDLAHGLVVWGWAWLLPVFVLDRRLSAARRRAQEQVVARMETRLTPAPAPGD</sequence>
<dbReference type="SUPFAM" id="SSF48452">
    <property type="entry name" value="TPR-like"/>
    <property type="match status" value="1"/>
</dbReference>
<reference evidence="1 2" key="1">
    <citation type="submission" date="2017-06" db="EMBL/GenBank/DDBJ databases">
        <authorList>
            <person name="Kim H.J."/>
            <person name="Triplett B.A."/>
        </authorList>
    </citation>
    <scope>NUCLEOTIDE SEQUENCE [LARGE SCALE GENOMIC DNA]</scope>
    <source>
        <strain evidence="1 2">CGMCC 4.1858</strain>
    </source>
</reference>
<proteinExistence type="predicted"/>
<evidence type="ECO:0008006" key="3">
    <source>
        <dbReference type="Google" id="ProtNLM"/>
    </source>
</evidence>
<organism evidence="1 2">
    <name type="scientific">Actinacidiphila glaucinigra</name>
    <dbReference type="NCBI Taxonomy" id="235986"/>
    <lineage>
        <taxon>Bacteria</taxon>
        <taxon>Bacillati</taxon>
        <taxon>Actinomycetota</taxon>
        <taxon>Actinomycetes</taxon>
        <taxon>Kitasatosporales</taxon>
        <taxon>Streptomycetaceae</taxon>
        <taxon>Actinacidiphila</taxon>
    </lineage>
</organism>
<dbReference type="InterPro" id="IPR011990">
    <property type="entry name" value="TPR-like_helical_dom_sf"/>
</dbReference>